<sequence length="158" mass="17876">CNGNCELDTVVSRKLCPFCKYDKCLRIGMKTTAVLSGITKNETQPREGTSSSNGWAVGNLTNSKQKIYHFPGSQTQRYKLALDEIFSKDIDLIHLHLSQFFQSITPINDEQRKFLGHQFIAPFALLDGAWRSHGSELFVMPNGDYVDLPSLNNFYQNP</sequence>
<dbReference type="GO" id="GO:0006357">
    <property type="term" value="P:regulation of transcription by RNA polymerase II"/>
    <property type="evidence" value="ECO:0000318"/>
    <property type="project" value="GO_Central"/>
</dbReference>
<keyword evidence="1" id="KW-0805">Transcription regulation</keyword>
<keyword evidence="3" id="KW-0539">Nucleus</keyword>
<name>E3CU19_CAEBR</name>
<reference evidence="4 5" key="1">
    <citation type="journal article" date="2003" name="PLoS Biol.">
        <title>The genome sequence of Caenorhabditis briggsae: a platform for comparative genomics.</title>
        <authorList>
            <person name="Stein L.D."/>
            <person name="Bao Z."/>
            <person name="Blasiar D."/>
            <person name="Blumenthal T."/>
            <person name="Brent M.R."/>
            <person name="Chen N."/>
            <person name="Chinwalla A."/>
            <person name="Clarke L."/>
            <person name="Clee C."/>
            <person name="Coghlan A."/>
            <person name="Coulson A."/>
            <person name="D'Eustachio P."/>
            <person name="Fitch D.H."/>
            <person name="Fulton L.A."/>
            <person name="Fulton R.E."/>
            <person name="Griffiths-Jones S."/>
            <person name="Harris T.W."/>
            <person name="Hillier L.W."/>
            <person name="Kamath R."/>
            <person name="Kuwabara P.E."/>
            <person name="Mardis E.R."/>
            <person name="Marra M.A."/>
            <person name="Miner T.L."/>
            <person name="Minx P."/>
            <person name="Mullikin J.C."/>
            <person name="Plumb R.W."/>
            <person name="Rogers J."/>
            <person name="Schein J.E."/>
            <person name="Sohrmann M."/>
            <person name="Spieth J."/>
            <person name="Stajich J.E."/>
            <person name="Wei C."/>
            <person name="Willey D."/>
            <person name="Wilson R.K."/>
            <person name="Durbin R."/>
            <person name="Waterston R.H."/>
        </authorList>
    </citation>
    <scope>NUCLEOTIDE SEQUENCE [LARGE SCALE GENOMIC DNA]</scope>
    <source>
        <strain evidence="4 5">AF16</strain>
    </source>
</reference>
<dbReference type="GO" id="GO:0005634">
    <property type="term" value="C:nucleus"/>
    <property type="evidence" value="ECO:0000318"/>
    <property type="project" value="GO_Central"/>
</dbReference>
<keyword evidence="2" id="KW-0804">Transcription</keyword>
<proteinExistence type="predicted"/>
<reference evidence="4 5" key="2">
    <citation type="journal article" date="2011" name="PLoS Genet.">
        <title>Caenorhabditis briggsae recombinant inbred line genotypes reveal inter-strain incompatibility and the evolution of recombination.</title>
        <authorList>
            <person name="Ross J.A."/>
            <person name="Koboldt D.C."/>
            <person name="Staisch J.E."/>
            <person name="Chamberlin H.M."/>
            <person name="Gupta B.P."/>
            <person name="Miller R.D."/>
            <person name="Baird S.E."/>
            <person name="Haag E.S."/>
        </authorList>
    </citation>
    <scope>NUCLEOTIDE SEQUENCE [LARGE SCALE GENOMIC DNA]</scope>
    <source>
        <strain evidence="4 5">AF16</strain>
    </source>
</reference>
<dbReference type="GeneID" id="8577827"/>
<dbReference type="InParanoid" id="E3CU19"/>
<dbReference type="GO" id="GO:0003700">
    <property type="term" value="F:DNA-binding transcription factor activity"/>
    <property type="evidence" value="ECO:0000318"/>
    <property type="project" value="GO_Central"/>
</dbReference>
<dbReference type="InterPro" id="IPR013088">
    <property type="entry name" value="Znf_NHR/GATA"/>
</dbReference>
<evidence type="ECO:0000313" key="6">
    <source>
        <dbReference type="WormBase" id="CBG10498"/>
    </source>
</evidence>
<dbReference type="GO" id="GO:0008270">
    <property type="term" value="F:zinc ion binding"/>
    <property type="evidence" value="ECO:0007669"/>
    <property type="project" value="InterPro"/>
</dbReference>
<dbReference type="SUPFAM" id="SSF57716">
    <property type="entry name" value="Glucocorticoid receptor-like (DNA-binding domain)"/>
    <property type="match status" value="1"/>
</dbReference>
<organism evidence="4 5">
    <name type="scientific">Caenorhabditis briggsae</name>
    <dbReference type="NCBI Taxonomy" id="6238"/>
    <lineage>
        <taxon>Eukaryota</taxon>
        <taxon>Metazoa</taxon>
        <taxon>Ecdysozoa</taxon>
        <taxon>Nematoda</taxon>
        <taxon>Chromadorea</taxon>
        <taxon>Rhabditida</taxon>
        <taxon>Rhabditina</taxon>
        <taxon>Rhabditomorpha</taxon>
        <taxon>Rhabditoidea</taxon>
        <taxon>Rhabditidae</taxon>
        <taxon>Peloderinae</taxon>
        <taxon>Caenorhabditis</taxon>
    </lineage>
</organism>
<dbReference type="Proteomes" id="UP000008549">
    <property type="component" value="Unassembled WGS sequence"/>
</dbReference>
<protein>
    <submittedName>
        <fullName evidence="4">Protein CBG10498</fullName>
    </submittedName>
</protein>
<dbReference type="EMBL" id="HE600935">
    <property type="protein sequence ID" value="CBX33054.2"/>
    <property type="molecule type" value="Genomic_DNA"/>
</dbReference>
<feature type="non-terminal residue" evidence="4">
    <location>
        <position position="158"/>
    </location>
</feature>
<dbReference type="RefSeq" id="XP_002635833.1">
    <property type="nucleotide sequence ID" value="XM_002635787.1"/>
</dbReference>
<evidence type="ECO:0000256" key="1">
    <source>
        <dbReference type="ARBA" id="ARBA00023015"/>
    </source>
</evidence>
<evidence type="ECO:0000256" key="3">
    <source>
        <dbReference type="ARBA" id="ARBA00023242"/>
    </source>
</evidence>
<dbReference type="KEGG" id="cbr:CBG_10498"/>
<evidence type="ECO:0000313" key="5">
    <source>
        <dbReference type="Proteomes" id="UP000008549"/>
    </source>
</evidence>
<gene>
    <name evidence="4 6" type="ORF">CBG10498</name>
    <name evidence="4" type="ORF">CBG_10498</name>
</gene>
<dbReference type="OMA" id="AYWREEG"/>
<feature type="non-terminal residue" evidence="4">
    <location>
        <position position="1"/>
    </location>
</feature>
<dbReference type="eggNOG" id="KOG3575">
    <property type="taxonomic scope" value="Eukaryota"/>
</dbReference>
<evidence type="ECO:0000256" key="2">
    <source>
        <dbReference type="ARBA" id="ARBA00023163"/>
    </source>
</evidence>
<dbReference type="AlphaFoldDB" id="E3CU19"/>
<keyword evidence="5" id="KW-1185">Reference proteome</keyword>
<dbReference type="WormBase" id="CBG10498">
    <property type="protein sequence ID" value="CBP02545"/>
    <property type="gene ID" value="WBGene00031877"/>
</dbReference>
<dbReference type="CTD" id="8577827"/>
<accession>E3CU19</accession>
<dbReference type="Gene3D" id="3.30.50.10">
    <property type="entry name" value="Erythroid Transcription Factor GATA-1, subunit A"/>
    <property type="match status" value="1"/>
</dbReference>
<dbReference type="STRING" id="6238.E3CU19"/>
<evidence type="ECO:0000313" key="4">
    <source>
        <dbReference type="EMBL" id="CBX33054.2"/>
    </source>
</evidence>